<organism evidence="2 3">
    <name type="scientific">Rhodococcus rhodnii</name>
    <dbReference type="NCBI Taxonomy" id="38312"/>
    <lineage>
        <taxon>Bacteria</taxon>
        <taxon>Bacillati</taxon>
        <taxon>Actinomycetota</taxon>
        <taxon>Actinomycetes</taxon>
        <taxon>Mycobacteriales</taxon>
        <taxon>Nocardiaceae</taxon>
        <taxon>Rhodococcus</taxon>
    </lineage>
</organism>
<dbReference type="Proteomes" id="UP000471120">
    <property type="component" value="Unassembled WGS sequence"/>
</dbReference>
<evidence type="ECO:0000259" key="1">
    <source>
        <dbReference type="Pfam" id="PF07411"/>
    </source>
</evidence>
<evidence type="ECO:0000313" key="2">
    <source>
        <dbReference type="EMBL" id="TXG90485.1"/>
    </source>
</evidence>
<protein>
    <submittedName>
        <fullName evidence="2">DUF1508 domain-containing protein</fullName>
    </submittedName>
</protein>
<accession>A0A6P2CD44</accession>
<sequence>MSGKFEIYEDKAGKFRFHLKAGNGEIIAVSQGYESKSSAQNGIDSVKKHAPEAKVEVLESHSA</sequence>
<dbReference type="RefSeq" id="WP_010839333.1">
    <property type="nucleotide sequence ID" value="NZ_QRCM01000001.1"/>
</dbReference>
<dbReference type="PANTHER" id="PTHR40606:SF1">
    <property type="entry name" value="UPF0339 PROTEIN YEGP"/>
    <property type="match status" value="1"/>
</dbReference>
<dbReference type="Gene3D" id="3.30.160.160">
    <property type="entry name" value="YegP-like"/>
    <property type="match status" value="1"/>
</dbReference>
<comment type="caution">
    <text evidence="2">The sequence shown here is derived from an EMBL/GenBank/DDBJ whole genome shotgun (WGS) entry which is preliminary data.</text>
</comment>
<gene>
    <name evidence="2" type="ORF">DW322_09950</name>
</gene>
<dbReference type="SUPFAM" id="SSF160113">
    <property type="entry name" value="YegP-like"/>
    <property type="match status" value="1"/>
</dbReference>
<dbReference type="AlphaFoldDB" id="A0A6P2CD44"/>
<reference evidence="2 3" key="1">
    <citation type="submission" date="2018-07" db="EMBL/GenBank/DDBJ databases">
        <title>Genome sequence of Rhodococcus rhodnii ATCC 35071 from Rhodnius prolixus.</title>
        <authorList>
            <person name="Patel V."/>
            <person name="Vogel K.J."/>
        </authorList>
    </citation>
    <scope>NUCLEOTIDE SEQUENCE [LARGE SCALE GENOMIC DNA]</scope>
    <source>
        <strain evidence="2 3">ATCC 35071</strain>
    </source>
</reference>
<dbReference type="Pfam" id="PF07411">
    <property type="entry name" value="DUF1508"/>
    <property type="match status" value="1"/>
</dbReference>
<dbReference type="InterPro" id="IPR010879">
    <property type="entry name" value="DUF1508"/>
</dbReference>
<dbReference type="InterPro" id="IPR051141">
    <property type="entry name" value="UPF0339_domain"/>
</dbReference>
<dbReference type="InterPro" id="IPR036913">
    <property type="entry name" value="YegP-like_sf"/>
</dbReference>
<dbReference type="EMBL" id="QRCM01000001">
    <property type="protein sequence ID" value="TXG90485.1"/>
    <property type="molecule type" value="Genomic_DNA"/>
</dbReference>
<name>A0A6P2CD44_9NOCA</name>
<proteinExistence type="predicted"/>
<feature type="domain" description="DUF1508" evidence="1">
    <location>
        <begin position="10"/>
        <end position="56"/>
    </location>
</feature>
<evidence type="ECO:0000313" key="3">
    <source>
        <dbReference type="Proteomes" id="UP000471120"/>
    </source>
</evidence>
<dbReference type="PANTHER" id="PTHR40606">
    <property type="match status" value="1"/>
</dbReference>